<evidence type="ECO:0000256" key="6">
    <source>
        <dbReference type="ARBA" id="ARBA00038076"/>
    </source>
</evidence>
<organism evidence="10 11">
    <name type="scientific">Candidatus Buchananbacteria bacterium CG10_big_fil_rev_8_21_14_0_10_33_19</name>
    <dbReference type="NCBI Taxonomy" id="1974525"/>
    <lineage>
        <taxon>Bacteria</taxon>
        <taxon>Candidatus Buchananiibacteriota</taxon>
    </lineage>
</organism>
<feature type="transmembrane region" description="Helical" evidence="7">
    <location>
        <begin position="21"/>
        <end position="45"/>
    </location>
</feature>
<dbReference type="GO" id="GO:0022857">
    <property type="term" value="F:transmembrane transporter activity"/>
    <property type="evidence" value="ECO:0007669"/>
    <property type="project" value="TreeGrafter"/>
</dbReference>
<reference evidence="11" key="1">
    <citation type="submission" date="2017-09" db="EMBL/GenBank/DDBJ databases">
        <title>Depth-based differentiation of microbial function through sediment-hosted aquifers and enrichment of novel symbionts in the deep terrestrial subsurface.</title>
        <authorList>
            <person name="Probst A.J."/>
            <person name="Ladd B."/>
            <person name="Jarett J.K."/>
            <person name="Geller-Mcgrath D.E."/>
            <person name="Sieber C.M.K."/>
            <person name="Emerson J.B."/>
            <person name="Anantharaman K."/>
            <person name="Thomas B.C."/>
            <person name="Malmstrom R."/>
            <person name="Stieglmeier M."/>
            <person name="Klingl A."/>
            <person name="Woyke T."/>
            <person name="Ryan C.M."/>
            <person name="Banfield J.F."/>
        </authorList>
    </citation>
    <scope>NUCLEOTIDE SEQUENCE [LARGE SCALE GENOMIC DNA]</scope>
</reference>
<dbReference type="InterPro" id="IPR003838">
    <property type="entry name" value="ABC3_permease_C"/>
</dbReference>
<proteinExistence type="inferred from homology"/>
<dbReference type="PANTHER" id="PTHR30572:SF4">
    <property type="entry name" value="ABC TRANSPORTER PERMEASE YTRF"/>
    <property type="match status" value="1"/>
</dbReference>
<keyword evidence="2" id="KW-1003">Cell membrane</keyword>
<comment type="similarity">
    <text evidence="6">Belongs to the ABC-4 integral membrane protein family.</text>
</comment>
<dbReference type="Pfam" id="PF02687">
    <property type="entry name" value="FtsX"/>
    <property type="match status" value="1"/>
</dbReference>
<feature type="domain" description="ABC3 transporter permease C-terminal" evidence="8">
    <location>
        <begin position="286"/>
        <end position="404"/>
    </location>
</feature>
<keyword evidence="5 7" id="KW-0472">Membrane</keyword>
<evidence type="ECO:0000313" key="11">
    <source>
        <dbReference type="Proteomes" id="UP000229056"/>
    </source>
</evidence>
<dbReference type="Pfam" id="PF12704">
    <property type="entry name" value="MacB_PCD"/>
    <property type="match status" value="1"/>
</dbReference>
<protein>
    <submittedName>
        <fullName evidence="10">Multidrug ABC transporter substrate-binding protein</fullName>
    </submittedName>
</protein>
<name>A0A2H0W3H1_9BACT</name>
<comment type="caution">
    <text evidence="10">The sequence shown here is derived from an EMBL/GenBank/DDBJ whole genome shotgun (WGS) entry which is preliminary data.</text>
</comment>
<evidence type="ECO:0000256" key="2">
    <source>
        <dbReference type="ARBA" id="ARBA00022475"/>
    </source>
</evidence>
<dbReference type="PANTHER" id="PTHR30572">
    <property type="entry name" value="MEMBRANE COMPONENT OF TRANSPORTER-RELATED"/>
    <property type="match status" value="1"/>
</dbReference>
<evidence type="ECO:0000313" key="10">
    <source>
        <dbReference type="EMBL" id="PIS05913.1"/>
    </source>
</evidence>
<dbReference type="GO" id="GO:0005886">
    <property type="term" value="C:plasma membrane"/>
    <property type="evidence" value="ECO:0007669"/>
    <property type="project" value="UniProtKB-SubCell"/>
</dbReference>
<keyword evidence="3 7" id="KW-0812">Transmembrane</keyword>
<dbReference type="InterPro" id="IPR050250">
    <property type="entry name" value="Macrolide_Exporter_MacB"/>
</dbReference>
<evidence type="ECO:0000256" key="5">
    <source>
        <dbReference type="ARBA" id="ARBA00023136"/>
    </source>
</evidence>
<feature type="transmembrane region" description="Helical" evidence="7">
    <location>
        <begin position="372"/>
        <end position="394"/>
    </location>
</feature>
<accession>A0A2H0W3H1</accession>
<dbReference type="EMBL" id="PEZY01000012">
    <property type="protein sequence ID" value="PIS05913.1"/>
    <property type="molecule type" value="Genomic_DNA"/>
</dbReference>
<dbReference type="AlphaFoldDB" id="A0A2H0W3H1"/>
<gene>
    <name evidence="10" type="ORF">COT80_04055</name>
</gene>
<feature type="domain" description="MacB-like periplasmic core" evidence="9">
    <location>
        <begin position="21"/>
        <end position="244"/>
    </location>
</feature>
<evidence type="ECO:0000256" key="4">
    <source>
        <dbReference type="ARBA" id="ARBA00022989"/>
    </source>
</evidence>
<evidence type="ECO:0000259" key="9">
    <source>
        <dbReference type="Pfam" id="PF12704"/>
    </source>
</evidence>
<dbReference type="InterPro" id="IPR025857">
    <property type="entry name" value="MacB_PCD"/>
</dbReference>
<dbReference type="Proteomes" id="UP000229056">
    <property type="component" value="Unassembled WGS sequence"/>
</dbReference>
<evidence type="ECO:0000256" key="7">
    <source>
        <dbReference type="SAM" id="Phobius"/>
    </source>
</evidence>
<sequence length="411" mass="44336">MTLIDGIKLSFSVLRSNKIRSFLTSLGIIIGIAAVIIIISVGAGAQSLIINQLNSVGTNLVGVLPGASDENGPPASVFGIVVTTLKYEDAVAIKKQVPNVVAVSSYNSGVSTITYQSNSVDANFNGVMSDYLNVEDTELLLGRFFTAEEENSNVREVVLGYEVYQDLFSGDDPLGKRIKIKKETFEVIGVMKERGTAGFQSQDNIVLIPVSTAQKIMLGVDYVNYIRVKINDTNNLDRATEDIKFLLRDRHDIRIDGTDDFSVRNTKDAIDTLLTVTDALKFFLAAIAAISLVVGGVGVMNIMLAAVTERVREIGLRKAVGARRSHIIIQFVLETMAITLIGGIIGIILGVIISAVIAFVANYLGYSWDFVVSFSSILLSTGVSAGIGLIFGIYPAQKAAKLDPIEALRYE</sequence>
<evidence type="ECO:0000259" key="8">
    <source>
        <dbReference type="Pfam" id="PF02687"/>
    </source>
</evidence>
<feature type="transmembrane region" description="Helical" evidence="7">
    <location>
        <begin position="327"/>
        <end position="360"/>
    </location>
</feature>
<keyword evidence="4 7" id="KW-1133">Transmembrane helix</keyword>
<comment type="subcellular location">
    <subcellularLocation>
        <location evidence="1">Cell membrane</location>
        <topology evidence="1">Multi-pass membrane protein</topology>
    </subcellularLocation>
</comment>
<evidence type="ECO:0000256" key="3">
    <source>
        <dbReference type="ARBA" id="ARBA00022692"/>
    </source>
</evidence>
<evidence type="ECO:0000256" key="1">
    <source>
        <dbReference type="ARBA" id="ARBA00004651"/>
    </source>
</evidence>
<feature type="transmembrane region" description="Helical" evidence="7">
    <location>
        <begin position="282"/>
        <end position="307"/>
    </location>
</feature>